<evidence type="ECO:0000256" key="1">
    <source>
        <dbReference type="ARBA" id="ARBA00004613"/>
    </source>
</evidence>
<name>A0AAV9ASW7_ACOGR</name>
<dbReference type="SUPFAM" id="SSF50685">
    <property type="entry name" value="Barwin-like endoglucanases"/>
    <property type="match status" value="1"/>
</dbReference>
<evidence type="ECO:0000256" key="4">
    <source>
        <dbReference type="ARBA" id="ARBA00022729"/>
    </source>
</evidence>
<evidence type="ECO:0000256" key="3">
    <source>
        <dbReference type="ARBA" id="ARBA00022525"/>
    </source>
</evidence>
<keyword evidence="4" id="KW-0732">Signal</keyword>
<proteinExistence type="inferred from homology"/>
<dbReference type="PANTHER" id="PTHR33191">
    <property type="entry name" value="RIPENING-RELATED PROTEIN 2-RELATED"/>
    <property type="match status" value="1"/>
</dbReference>
<dbReference type="GO" id="GO:0005576">
    <property type="term" value="C:extracellular region"/>
    <property type="evidence" value="ECO:0007669"/>
    <property type="project" value="UniProtKB-SubCell"/>
</dbReference>
<organism evidence="5 6">
    <name type="scientific">Acorus gramineus</name>
    <name type="common">Dwarf sweet flag</name>
    <dbReference type="NCBI Taxonomy" id="55184"/>
    <lineage>
        <taxon>Eukaryota</taxon>
        <taxon>Viridiplantae</taxon>
        <taxon>Streptophyta</taxon>
        <taxon>Embryophyta</taxon>
        <taxon>Tracheophyta</taxon>
        <taxon>Spermatophyta</taxon>
        <taxon>Magnoliopsida</taxon>
        <taxon>Liliopsida</taxon>
        <taxon>Acoraceae</taxon>
        <taxon>Acorus</taxon>
    </lineage>
</organism>
<evidence type="ECO:0000313" key="6">
    <source>
        <dbReference type="Proteomes" id="UP001179952"/>
    </source>
</evidence>
<keyword evidence="3" id="KW-0964">Secreted</keyword>
<dbReference type="Pfam" id="PF24300">
    <property type="entry name" value="KWL1"/>
    <property type="match status" value="1"/>
</dbReference>
<dbReference type="Proteomes" id="UP001179952">
    <property type="component" value="Unassembled WGS sequence"/>
</dbReference>
<comment type="similarity">
    <text evidence="2">Belongs to the kiwellin family.</text>
</comment>
<reference evidence="5" key="2">
    <citation type="submission" date="2023-06" db="EMBL/GenBank/DDBJ databases">
        <authorList>
            <person name="Ma L."/>
            <person name="Liu K.-W."/>
            <person name="Li Z."/>
            <person name="Hsiao Y.-Y."/>
            <person name="Qi Y."/>
            <person name="Fu T."/>
            <person name="Tang G."/>
            <person name="Zhang D."/>
            <person name="Sun W.-H."/>
            <person name="Liu D.-K."/>
            <person name="Li Y."/>
            <person name="Chen G.-Z."/>
            <person name="Liu X.-D."/>
            <person name="Liao X.-Y."/>
            <person name="Jiang Y.-T."/>
            <person name="Yu X."/>
            <person name="Hao Y."/>
            <person name="Huang J."/>
            <person name="Zhao X.-W."/>
            <person name="Ke S."/>
            <person name="Chen Y.-Y."/>
            <person name="Wu W.-L."/>
            <person name="Hsu J.-L."/>
            <person name="Lin Y.-F."/>
            <person name="Huang M.-D."/>
            <person name="Li C.-Y."/>
            <person name="Huang L."/>
            <person name="Wang Z.-W."/>
            <person name="Zhao X."/>
            <person name="Zhong W.-Y."/>
            <person name="Peng D.-H."/>
            <person name="Ahmad S."/>
            <person name="Lan S."/>
            <person name="Zhang J.-S."/>
            <person name="Tsai W.-C."/>
            <person name="Van De Peer Y."/>
            <person name="Liu Z.-J."/>
        </authorList>
    </citation>
    <scope>NUCLEOTIDE SEQUENCE</scope>
    <source>
        <strain evidence="5">SCP</strain>
        <tissue evidence="5">Leaves</tissue>
    </source>
</reference>
<protein>
    <submittedName>
        <fullName evidence="5">Uncharacterized protein</fullName>
    </submittedName>
</protein>
<evidence type="ECO:0000313" key="5">
    <source>
        <dbReference type="EMBL" id="KAK1267021.1"/>
    </source>
</evidence>
<accession>A0AAV9ASW7</accession>
<dbReference type="InterPro" id="IPR039271">
    <property type="entry name" value="Kiwellin-like"/>
</dbReference>
<sequence length="152" mass="16261">MERVRLLDLYFSFSLRYTPSQTCLPSGAAVCKFISYPLYNCSPPTTSPTTQATLTFNLLDGPGSLFAPSCDGMRHTQFVVLVAISTGFLNSRNLCGKHIQIKVASGREVVANVVGQCNSASGCRGGFAFKSAVPFEGLVGVGLHHGHCLGQW</sequence>
<dbReference type="InterPro" id="IPR036908">
    <property type="entry name" value="RlpA-like_sf"/>
</dbReference>
<comment type="subcellular location">
    <subcellularLocation>
        <location evidence="1">Secreted</location>
    </subcellularLocation>
</comment>
<gene>
    <name evidence="5" type="ORF">QJS04_geneDACA000301</name>
</gene>
<reference evidence="5" key="1">
    <citation type="journal article" date="2023" name="Nat. Commun.">
        <title>Diploid and tetraploid genomes of Acorus and the evolution of monocots.</title>
        <authorList>
            <person name="Ma L."/>
            <person name="Liu K.W."/>
            <person name="Li Z."/>
            <person name="Hsiao Y.Y."/>
            <person name="Qi Y."/>
            <person name="Fu T."/>
            <person name="Tang G.D."/>
            <person name="Zhang D."/>
            <person name="Sun W.H."/>
            <person name="Liu D.K."/>
            <person name="Li Y."/>
            <person name="Chen G.Z."/>
            <person name="Liu X.D."/>
            <person name="Liao X.Y."/>
            <person name="Jiang Y.T."/>
            <person name="Yu X."/>
            <person name="Hao Y."/>
            <person name="Huang J."/>
            <person name="Zhao X.W."/>
            <person name="Ke S."/>
            <person name="Chen Y.Y."/>
            <person name="Wu W.L."/>
            <person name="Hsu J.L."/>
            <person name="Lin Y.F."/>
            <person name="Huang M.D."/>
            <person name="Li C.Y."/>
            <person name="Huang L."/>
            <person name="Wang Z.W."/>
            <person name="Zhao X."/>
            <person name="Zhong W.Y."/>
            <person name="Peng D.H."/>
            <person name="Ahmad S."/>
            <person name="Lan S."/>
            <person name="Zhang J.S."/>
            <person name="Tsai W.C."/>
            <person name="Van de Peer Y."/>
            <person name="Liu Z.J."/>
        </authorList>
    </citation>
    <scope>NUCLEOTIDE SEQUENCE</scope>
    <source>
        <strain evidence="5">SCP</strain>
    </source>
</reference>
<dbReference type="EMBL" id="JAUJYN010000007">
    <property type="protein sequence ID" value="KAK1267021.1"/>
    <property type="molecule type" value="Genomic_DNA"/>
</dbReference>
<evidence type="ECO:0000256" key="2">
    <source>
        <dbReference type="ARBA" id="ARBA00005592"/>
    </source>
</evidence>
<dbReference type="Gene3D" id="2.40.40.10">
    <property type="entry name" value="RlpA-like domain"/>
    <property type="match status" value="1"/>
</dbReference>
<dbReference type="AlphaFoldDB" id="A0AAV9ASW7"/>
<comment type="caution">
    <text evidence="5">The sequence shown here is derived from an EMBL/GenBank/DDBJ whole genome shotgun (WGS) entry which is preliminary data.</text>
</comment>
<dbReference type="PANTHER" id="PTHR33191:SF58">
    <property type="entry name" value="RIPENING-RELATED PROTEIN 1"/>
    <property type="match status" value="1"/>
</dbReference>
<keyword evidence="6" id="KW-1185">Reference proteome</keyword>